<feature type="transmembrane region" description="Helical" evidence="2">
    <location>
        <begin position="97"/>
        <end position="118"/>
    </location>
</feature>
<keyword evidence="4" id="KW-1185">Reference proteome</keyword>
<reference evidence="3 4" key="1">
    <citation type="submission" date="2016-06" db="EMBL/GenBank/DDBJ databases">
        <authorList>
            <consortium name="Pathogen Informatics"/>
        </authorList>
    </citation>
    <scope>NUCLEOTIDE SEQUENCE [LARGE SCALE GENOMIC DNA]</scope>
    <source>
        <strain evidence="3">PocGH01</strain>
    </source>
</reference>
<dbReference type="EMBL" id="FLRI01000061">
    <property type="protein sequence ID" value="SBT83205.1"/>
    <property type="molecule type" value="Genomic_DNA"/>
</dbReference>
<dbReference type="VEuPathDB" id="PlasmoDB:PocGH01_00101200"/>
<dbReference type="AlphaFoldDB" id="A0A1D3JC34"/>
<accession>A0A1D3JC34</accession>
<feature type="region of interest" description="Disordered" evidence="1">
    <location>
        <begin position="175"/>
        <end position="217"/>
    </location>
</feature>
<dbReference type="OrthoDB" id="10536181at2759"/>
<evidence type="ECO:0000313" key="3">
    <source>
        <dbReference type="EMBL" id="SBT83205.1"/>
    </source>
</evidence>
<evidence type="ECO:0000313" key="4">
    <source>
        <dbReference type="Proteomes" id="UP000242942"/>
    </source>
</evidence>
<feature type="compositionally biased region" description="Basic residues" evidence="1">
    <location>
        <begin position="177"/>
        <end position="190"/>
    </location>
</feature>
<dbReference type="VEuPathDB" id="PlasmoDB:POWCR01_000048800"/>
<gene>
    <name evidence="3" type="primary">PocGH01_00101200</name>
    <name evidence="3" type="ORF">POCGH01_00101200</name>
</gene>
<keyword evidence="2" id="KW-0812">Transmembrane</keyword>
<protein>
    <submittedName>
        <fullName evidence="3">Uncharacterized protein</fullName>
    </submittedName>
</protein>
<keyword evidence="2" id="KW-0472">Membrane</keyword>
<feature type="compositionally biased region" description="Low complexity" evidence="1">
    <location>
        <begin position="191"/>
        <end position="201"/>
    </location>
</feature>
<organism evidence="3 4">
    <name type="scientific">Plasmodium ovale</name>
    <name type="common">malaria parasite P. ovale</name>
    <dbReference type="NCBI Taxonomy" id="36330"/>
    <lineage>
        <taxon>Eukaryota</taxon>
        <taxon>Sar</taxon>
        <taxon>Alveolata</taxon>
        <taxon>Apicomplexa</taxon>
        <taxon>Aconoidasida</taxon>
        <taxon>Haemosporida</taxon>
        <taxon>Plasmodiidae</taxon>
        <taxon>Plasmodium</taxon>
        <taxon>Plasmodium (Plasmodium)</taxon>
    </lineage>
</organism>
<keyword evidence="2" id="KW-1133">Transmembrane helix</keyword>
<feature type="compositionally biased region" description="Basic residues" evidence="1">
    <location>
        <begin position="204"/>
        <end position="217"/>
    </location>
</feature>
<proteinExistence type="predicted"/>
<name>A0A1D3JC34_PLAOA</name>
<sequence length="217" mass="24510">MRNKKINSKKFKHYFKKGNIVDHEPLNDKGIYYTIILQMELGVPMAMMVGGGPQDNSLVSTDGLGDASLLANPMEFFKQRISCVFSSGNPKCIQMTFILLSLIGTFLSLVGAIFSYIYRCCMCCMCCRRSPRSKPNNEASNKNQQLEFMRMQMQMQQQQMCNALMNAALLQQDKINKKNKKGGGKSKKKNSSNGTKKPQSKNSKDKKLHIGYHKNQA</sequence>
<evidence type="ECO:0000256" key="1">
    <source>
        <dbReference type="SAM" id="MobiDB-lite"/>
    </source>
</evidence>
<dbReference type="Proteomes" id="UP000242942">
    <property type="component" value="Unassembled WGS sequence"/>
</dbReference>
<evidence type="ECO:0000256" key="2">
    <source>
        <dbReference type="SAM" id="Phobius"/>
    </source>
</evidence>